<reference evidence="2" key="2">
    <citation type="submission" date="2013-04" db="EMBL/GenBank/DDBJ databases">
        <title>Genomic mechanisms accounting for the adaptation to parasitism in nematode-trapping fungi.</title>
        <authorList>
            <person name="Ahren D.G."/>
        </authorList>
    </citation>
    <scope>NUCLEOTIDE SEQUENCE [LARGE SCALE GENOMIC DNA]</scope>
    <source>
        <strain evidence="2">CBS 200.50</strain>
    </source>
</reference>
<gene>
    <name evidence="1" type="ORF">H072_6034</name>
</gene>
<evidence type="ECO:0000313" key="2">
    <source>
        <dbReference type="Proteomes" id="UP000015100"/>
    </source>
</evidence>
<name>S8BL72_DACHA</name>
<accession>S8BL72</accession>
<dbReference type="PANTHER" id="PTHR11799">
    <property type="entry name" value="PARAOXONASE"/>
    <property type="match status" value="1"/>
</dbReference>
<dbReference type="OrthoDB" id="5307922at2759"/>
<dbReference type="Gene3D" id="2.120.10.30">
    <property type="entry name" value="TolB, C-terminal domain"/>
    <property type="match status" value="1"/>
</dbReference>
<dbReference type="AlphaFoldDB" id="S8BL72"/>
<proteinExistence type="predicted"/>
<sequence length="395" mass="43658">MAWKWRHIVITVAIAALSPYLYDVGRSIRLVAVNAPWNMPEVANFTSYEIRFGDQLRNCEDIFLDTDNGIAIISCDPGRDKWNMVMGIYIDPNERGSLYLYAYGSNPNGVPVPISLEGFDASFRPLGLTYHAASKTLAVANHGVKGSSIEIFTLDTKVPRARHRQTISNLTHLPTPNSLVFLNTTHMYVSNTHRTTIHSVPTTLLDRVRVWVPTLELRLGIPVGSVALVDLTAGTVTTVLRLGFANGIELLDDGRTLAVASSIKAAVYLYSIGNDGADPAHVTYLRRIIVPFYADNISVDNRGRVLVAGHPHPRPLARIARDNWLYHYGPRKLADRPHAPSWVSEWDPKAPQSDALRDIYVGNAIYCSSTAVRDVDRNILIVTGLYGHGLLVASE</sequence>
<dbReference type="OMA" id="NDHYITK"/>
<dbReference type="PANTHER" id="PTHR11799:SF30">
    <property type="entry name" value="SERUM PARAOXONASE_ARYLESTERASE 2"/>
    <property type="match status" value="1"/>
</dbReference>
<comment type="caution">
    <text evidence="1">The sequence shown here is derived from an EMBL/GenBank/DDBJ whole genome shotgun (WGS) entry which is preliminary data.</text>
</comment>
<dbReference type="InterPro" id="IPR011042">
    <property type="entry name" value="6-blade_b-propeller_TolB-like"/>
</dbReference>
<dbReference type="SUPFAM" id="SSF63829">
    <property type="entry name" value="Calcium-dependent phosphotriesterase"/>
    <property type="match status" value="1"/>
</dbReference>
<dbReference type="HOGENOM" id="CLU_035172_1_0_1"/>
<organism evidence="1 2">
    <name type="scientific">Dactylellina haptotyla (strain CBS 200.50)</name>
    <name type="common">Nematode-trapping fungus</name>
    <name type="synonym">Monacrosporium haptotylum</name>
    <dbReference type="NCBI Taxonomy" id="1284197"/>
    <lineage>
        <taxon>Eukaryota</taxon>
        <taxon>Fungi</taxon>
        <taxon>Dikarya</taxon>
        <taxon>Ascomycota</taxon>
        <taxon>Pezizomycotina</taxon>
        <taxon>Orbiliomycetes</taxon>
        <taxon>Orbiliales</taxon>
        <taxon>Orbiliaceae</taxon>
        <taxon>Dactylellina</taxon>
    </lineage>
</organism>
<evidence type="ECO:0000313" key="1">
    <source>
        <dbReference type="EMBL" id="EPS40153.1"/>
    </source>
</evidence>
<dbReference type="EMBL" id="AQGS01000434">
    <property type="protein sequence ID" value="EPS40153.1"/>
    <property type="molecule type" value="Genomic_DNA"/>
</dbReference>
<keyword evidence="2" id="KW-1185">Reference proteome</keyword>
<reference evidence="1 2" key="1">
    <citation type="journal article" date="2013" name="PLoS Genet.">
        <title>Genomic mechanisms accounting for the adaptation to parasitism in nematode-trapping fungi.</title>
        <authorList>
            <person name="Meerupati T."/>
            <person name="Andersson K.M."/>
            <person name="Friman E."/>
            <person name="Kumar D."/>
            <person name="Tunlid A."/>
            <person name="Ahren D."/>
        </authorList>
    </citation>
    <scope>NUCLEOTIDE SEQUENCE [LARGE SCALE GENOMIC DNA]</scope>
    <source>
        <strain evidence="1 2">CBS 200.50</strain>
    </source>
</reference>
<dbReference type="InterPro" id="IPR051288">
    <property type="entry name" value="Serum_paraoxonase/arylesterase"/>
</dbReference>
<protein>
    <recommendedName>
        <fullName evidence="3">SMP-30/Gluconolactonase/LRE-like region domain-containing protein</fullName>
    </recommendedName>
</protein>
<dbReference type="Proteomes" id="UP000015100">
    <property type="component" value="Unassembled WGS sequence"/>
</dbReference>
<evidence type="ECO:0008006" key="3">
    <source>
        <dbReference type="Google" id="ProtNLM"/>
    </source>
</evidence>
<dbReference type="eggNOG" id="ENOG502S58R">
    <property type="taxonomic scope" value="Eukaryota"/>
</dbReference>